<dbReference type="PANTHER" id="PTHR30419">
    <property type="entry name" value="HTH-TYPE TRANSCRIPTIONAL REGULATOR YBHD"/>
    <property type="match status" value="1"/>
</dbReference>
<evidence type="ECO:0000313" key="9">
    <source>
        <dbReference type="Proteomes" id="UP000273626"/>
    </source>
</evidence>
<geneLocation type="plasmid" evidence="6">
    <name>pPAN2</name>
</geneLocation>
<keyword evidence="3 8" id="KW-0238">DNA-binding</keyword>
<evidence type="ECO:0000256" key="3">
    <source>
        <dbReference type="ARBA" id="ARBA00023125"/>
    </source>
</evidence>
<dbReference type="GO" id="GO:0003700">
    <property type="term" value="F:DNA-binding transcription factor activity"/>
    <property type="evidence" value="ECO:0007669"/>
    <property type="project" value="InterPro"/>
</dbReference>
<dbReference type="SUPFAM" id="SSF46785">
    <property type="entry name" value="Winged helix' DNA-binding domain"/>
    <property type="match status" value="1"/>
</dbReference>
<evidence type="ECO:0000313" key="11">
    <source>
        <dbReference type="Proteomes" id="UP000509322"/>
    </source>
</evidence>
<keyword evidence="7" id="KW-0614">Plasmid</keyword>
<dbReference type="InterPro" id="IPR005119">
    <property type="entry name" value="LysR_subst-bd"/>
</dbReference>
<dbReference type="Pfam" id="PF03466">
    <property type="entry name" value="LysR_substrate"/>
    <property type="match status" value="1"/>
</dbReference>
<evidence type="ECO:0000256" key="4">
    <source>
        <dbReference type="ARBA" id="ARBA00023163"/>
    </source>
</evidence>
<dbReference type="Gene3D" id="3.40.190.290">
    <property type="match status" value="1"/>
</dbReference>
<feature type="domain" description="HTH lysR-type" evidence="5">
    <location>
        <begin position="3"/>
        <end position="60"/>
    </location>
</feature>
<dbReference type="EMBL" id="CP044425">
    <property type="protein sequence ID" value="QFG36496.1"/>
    <property type="molecule type" value="Genomic_DNA"/>
</dbReference>
<evidence type="ECO:0000313" key="7">
    <source>
        <dbReference type="EMBL" id="QLH16841.1"/>
    </source>
</evidence>
<dbReference type="RefSeq" id="WP_024843420.1">
    <property type="nucleotide sequence ID" value="NZ_CP044425.1"/>
</dbReference>
<dbReference type="PROSITE" id="PS50931">
    <property type="entry name" value="HTH_LYSR"/>
    <property type="match status" value="1"/>
</dbReference>
<dbReference type="Proteomes" id="UP000326453">
    <property type="component" value="Plasmid pPAN2"/>
</dbReference>
<dbReference type="Proteomes" id="UP000509322">
    <property type="component" value="Plasmid unnamed1"/>
</dbReference>
<dbReference type="Gene3D" id="1.10.10.10">
    <property type="entry name" value="Winged helix-like DNA-binding domain superfamily/Winged helix DNA-binding domain"/>
    <property type="match status" value="1"/>
</dbReference>
<evidence type="ECO:0000313" key="10">
    <source>
        <dbReference type="Proteomes" id="UP000326453"/>
    </source>
</evidence>
<dbReference type="InterPro" id="IPR050950">
    <property type="entry name" value="HTH-type_LysR_regulators"/>
</dbReference>
<comment type="similarity">
    <text evidence="1">Belongs to the LysR transcriptional regulatory family.</text>
</comment>
<dbReference type="Proteomes" id="UP000273626">
    <property type="component" value="Unassembled WGS sequence"/>
</dbReference>
<dbReference type="InterPro" id="IPR036390">
    <property type="entry name" value="WH_DNA-bd_sf"/>
</dbReference>
<dbReference type="PANTHER" id="PTHR30419:SF8">
    <property type="entry name" value="NITROGEN ASSIMILATION TRANSCRIPTIONAL ACTIVATOR-RELATED"/>
    <property type="match status" value="1"/>
</dbReference>
<dbReference type="Pfam" id="PF00126">
    <property type="entry name" value="HTH_1"/>
    <property type="match status" value="1"/>
</dbReference>
<geneLocation type="plasmid" evidence="10">
    <name>ppan2</name>
</geneLocation>
<reference evidence="8 9" key="1">
    <citation type="submission" date="2018-10" db="EMBL/GenBank/DDBJ databases">
        <title>Genomic Encyclopedia of Archaeal and Bacterial Type Strains, Phase II (KMG-II): from individual species to whole genera.</title>
        <authorList>
            <person name="Goeker M."/>
        </authorList>
    </citation>
    <scope>NUCLEOTIDE SEQUENCE [LARGE SCALE GENOMIC DNA]</scope>
    <source>
        <strain evidence="9">ATCC 35512 / DSM 2944 / CIP 106514 / LMD 82.5 / NBRC 102493 / NCCB 82005 / GB17</strain>
        <strain evidence="8">DSM 2944</strain>
    </source>
</reference>
<keyword evidence="9" id="KW-1185">Reference proteome</keyword>
<keyword evidence="2" id="KW-0805">Transcription regulation</keyword>
<sequence length="316" mass="34610">MKIDSEHLEILAVIVEKGGLTEGAEALGKSQPSVSRSMALLEKRIGMPLFQPGRRPLRPTELGLSLARFGARIRAANQEASLLVQRFRKGHAGRLRVGGSPIFMDGVVSTMIADFQMRHPEVQIDQSYGYVDTLEASLRNGTLDMAILPLHPSQVPPGLGFIPVLAGRNVVAARAGHPLTRRKAIAQADLAPYPWIAPPANSPLYRDLERALKSIGQEDFNVSFSGGTLASIQSVMAGSDALTVLPYSVVFLSRRSVPLEALPLRIDHPERQLGLLMPENRPGPPAMRQLIAFLTEEFARLTARMEHDQQVTRRRG</sequence>
<dbReference type="CDD" id="cd05466">
    <property type="entry name" value="PBP2_LTTR_substrate"/>
    <property type="match status" value="1"/>
</dbReference>
<dbReference type="EMBL" id="CP058691">
    <property type="protein sequence ID" value="QLH16841.1"/>
    <property type="molecule type" value="Genomic_DNA"/>
</dbReference>
<evidence type="ECO:0000313" key="8">
    <source>
        <dbReference type="EMBL" id="RKS42912.1"/>
    </source>
</evidence>
<dbReference type="OrthoDB" id="9803030at2"/>
<dbReference type="GO" id="GO:0005829">
    <property type="term" value="C:cytosol"/>
    <property type="evidence" value="ECO:0007669"/>
    <property type="project" value="TreeGrafter"/>
</dbReference>
<reference evidence="6 10" key="2">
    <citation type="submission" date="2019-01" db="EMBL/GenBank/DDBJ databases">
        <title>Complete Genome Sequence and Annotation of the Paracoccus pantotrophus type strain DSM 2944.</title>
        <authorList>
            <person name="Bockwoldt J.A."/>
            <person name="Zimmermann M."/>
            <person name="Tiso T."/>
            <person name="Blank L.M."/>
        </authorList>
    </citation>
    <scope>NUCLEOTIDE SEQUENCE [LARGE SCALE GENOMIC DNA]</scope>
    <source>
        <strain evidence="6 10">DSM 2944</strain>
        <plasmid evidence="10">ppan2</plasmid>
        <plasmid evidence="6">pPAN2</plasmid>
    </source>
</reference>
<protein>
    <submittedName>
        <fullName evidence="8">DNA-binding transcriptional LysR family regulator</fullName>
    </submittedName>
    <submittedName>
        <fullName evidence="7">LysR family transcriptional regulator</fullName>
    </submittedName>
</protein>
<evidence type="ECO:0000256" key="1">
    <source>
        <dbReference type="ARBA" id="ARBA00009437"/>
    </source>
</evidence>
<dbReference type="SUPFAM" id="SSF53850">
    <property type="entry name" value="Periplasmic binding protein-like II"/>
    <property type="match status" value="1"/>
</dbReference>
<dbReference type="InterPro" id="IPR036388">
    <property type="entry name" value="WH-like_DNA-bd_sf"/>
</dbReference>
<accession>A0A1I5FVW8</accession>
<name>A0A1I5FVW8_PARPN</name>
<dbReference type="GO" id="GO:0003677">
    <property type="term" value="F:DNA binding"/>
    <property type="evidence" value="ECO:0007669"/>
    <property type="project" value="UniProtKB-KW"/>
</dbReference>
<evidence type="ECO:0000256" key="2">
    <source>
        <dbReference type="ARBA" id="ARBA00023015"/>
    </source>
</evidence>
<dbReference type="AlphaFoldDB" id="A0A1I5FVW8"/>
<gene>
    <name evidence="8" type="ORF">BDE18_3838</name>
    <name evidence="6" type="ORF">ESD82_09870</name>
    <name evidence="7" type="ORF">HYQ43_21745</name>
</gene>
<proteinExistence type="inferred from homology"/>
<dbReference type="InterPro" id="IPR000847">
    <property type="entry name" value="LysR_HTH_N"/>
</dbReference>
<reference evidence="7 11" key="3">
    <citation type="submission" date="2020-07" db="EMBL/GenBank/DDBJ databases">
        <title>The complete genome of Paracoccus pantotrophus ACCC 10489.</title>
        <authorList>
            <person name="Si Y."/>
        </authorList>
    </citation>
    <scope>NUCLEOTIDE SEQUENCE [LARGE SCALE GENOMIC DNA]</scope>
    <source>
        <strain evidence="7 11">ACCC10489</strain>
        <plasmid evidence="7 11">unnamed1</plasmid>
    </source>
</reference>
<evidence type="ECO:0000313" key="6">
    <source>
        <dbReference type="EMBL" id="QFG36496.1"/>
    </source>
</evidence>
<dbReference type="GeneID" id="51370873"/>
<organism evidence="7 11">
    <name type="scientific">Paracoccus pantotrophus</name>
    <name type="common">Thiosphaera pantotropha</name>
    <dbReference type="NCBI Taxonomy" id="82367"/>
    <lineage>
        <taxon>Bacteria</taxon>
        <taxon>Pseudomonadati</taxon>
        <taxon>Pseudomonadota</taxon>
        <taxon>Alphaproteobacteria</taxon>
        <taxon>Rhodobacterales</taxon>
        <taxon>Paracoccaceae</taxon>
        <taxon>Paracoccus</taxon>
    </lineage>
</organism>
<dbReference type="EMBL" id="RBLI01000003">
    <property type="protein sequence ID" value="RKS42912.1"/>
    <property type="molecule type" value="Genomic_DNA"/>
</dbReference>
<keyword evidence="4" id="KW-0804">Transcription</keyword>
<dbReference type="KEGG" id="ppan:ESD82_09870"/>
<evidence type="ECO:0000259" key="5">
    <source>
        <dbReference type="PROSITE" id="PS50931"/>
    </source>
</evidence>
<geneLocation type="plasmid" evidence="7 11">
    <name>unnamed1</name>
</geneLocation>